<dbReference type="PROSITE" id="PS50853">
    <property type="entry name" value="FN3"/>
    <property type="match status" value="2"/>
</dbReference>
<evidence type="ECO:0000256" key="4">
    <source>
        <dbReference type="ARBA" id="ARBA00022692"/>
    </source>
</evidence>
<sequence>MTRDAAAVLLLLLFVPHTDGATRYSPPGKPALTSCRSPEKETFTCWWEPGSDGGLPTTYRLYYELEGRETVRQCPDYHTAGENSCFFSKTYTSIWVEYTVTVVASNALGNTSSDPLTFDDVMDIVKPNAPENVTALVVSIGDNPYLNVQWETPGNTDTRSGWVTLKYQLRIKQEKNKIWKNYYSSTQTHFTIYSIEPGVVYMVEVRCAIDHGAWSEWSSTTFVKVPNFPRTDNSFWILVTLSSFILFILWLLHMKRKTVKKCHENKHFVILPPVPGPKIKGFDKQLLKSGKSEEVFNSLVVPGFPPTTSNYDDLLVEYLEVYDPKEGELMMVDGHDDHDGCLKSKGSPSDSDSGRGSCDSMDKSGAPKEEQDNGSGEDQHNYSQHGKMSWKEEAMMVANDVMSPDMSGRVKTWPSVFSPQSYSTNVLNHHYQLEMRKQHCLSDSMFRPHSPSSVHYIKERLRSSYWEFTCNNNQPHPQTLSCRQLQRHSDRNISSVGLKRRGRGLLLPALRSHEYEEVQRVNEENKLLKPIGDREKCPGKDDYSKVKGVDSDNGLLLQREVVEEESNDYSWRACDYTSTVTVTQKPTTCIRTQLDVQDERVLRVSVYVDTRTVFSVHTYYDRNEMGDTAQKLI</sequence>
<comment type="similarity">
    <text evidence="2">Belongs to the type I cytokine receptor family. Type 1 subfamily.</text>
</comment>
<feature type="domain" description="Fibronectin type-III" evidence="17">
    <location>
        <begin position="26"/>
        <end position="124"/>
    </location>
</feature>
<comment type="subcellular location">
    <subcellularLocation>
        <location evidence="1">Membrane</location>
        <topology evidence="1">Single-pass type I membrane protein</topology>
    </subcellularLocation>
</comment>
<evidence type="ECO:0000256" key="9">
    <source>
        <dbReference type="ARBA" id="ARBA00022989"/>
    </source>
</evidence>
<evidence type="ECO:0000256" key="7">
    <source>
        <dbReference type="ARBA" id="ARBA00022737"/>
    </source>
</evidence>
<evidence type="ECO:0000256" key="11">
    <source>
        <dbReference type="ARBA" id="ARBA00023157"/>
    </source>
</evidence>
<feature type="signal peptide" evidence="16">
    <location>
        <begin position="1"/>
        <end position="20"/>
    </location>
</feature>
<keyword evidence="10 15" id="KW-0472">Membrane</keyword>
<feature type="transmembrane region" description="Helical" evidence="15">
    <location>
        <begin position="234"/>
        <end position="252"/>
    </location>
</feature>
<evidence type="ECO:0000256" key="16">
    <source>
        <dbReference type="SAM" id="SignalP"/>
    </source>
</evidence>
<keyword evidence="6 16" id="KW-0732">Signal</keyword>
<dbReference type="InterPro" id="IPR036116">
    <property type="entry name" value="FN3_sf"/>
</dbReference>
<dbReference type="GO" id="GO:0046872">
    <property type="term" value="F:metal ion binding"/>
    <property type="evidence" value="ECO:0007669"/>
    <property type="project" value="UniProtKB-KW"/>
</dbReference>
<feature type="region of interest" description="Disordered" evidence="14">
    <location>
        <begin position="333"/>
        <end position="387"/>
    </location>
</feature>
<evidence type="ECO:0000256" key="13">
    <source>
        <dbReference type="ARBA" id="ARBA00023180"/>
    </source>
</evidence>
<dbReference type="GO" id="GO:0004896">
    <property type="term" value="F:cytokine receptor activity"/>
    <property type="evidence" value="ECO:0007669"/>
    <property type="project" value="TreeGrafter"/>
</dbReference>
<feature type="compositionally biased region" description="Polar residues" evidence="14">
    <location>
        <begin position="373"/>
        <end position="386"/>
    </location>
</feature>
<evidence type="ECO:0000256" key="10">
    <source>
        <dbReference type="ARBA" id="ARBA00023136"/>
    </source>
</evidence>
<keyword evidence="11" id="KW-1015">Disulfide bond</keyword>
<feature type="compositionally biased region" description="Basic and acidic residues" evidence="14">
    <location>
        <begin position="333"/>
        <end position="342"/>
    </location>
</feature>
<evidence type="ECO:0000256" key="2">
    <source>
        <dbReference type="ARBA" id="ARBA00007885"/>
    </source>
</evidence>
<organism evidence="18">
    <name type="scientific">Channa striata</name>
    <name type="common">Snakehead murrel</name>
    <name type="synonym">Ophicephalus striatus</name>
    <dbReference type="NCBI Taxonomy" id="64152"/>
    <lineage>
        <taxon>Eukaryota</taxon>
        <taxon>Metazoa</taxon>
        <taxon>Chordata</taxon>
        <taxon>Craniata</taxon>
        <taxon>Vertebrata</taxon>
        <taxon>Euteleostomi</taxon>
        <taxon>Actinopterygii</taxon>
        <taxon>Neopterygii</taxon>
        <taxon>Teleostei</taxon>
        <taxon>Neoteleostei</taxon>
        <taxon>Acanthomorphata</taxon>
        <taxon>Anabantaria</taxon>
        <taxon>Anabantiformes</taxon>
        <taxon>Channoidei</taxon>
        <taxon>Channidae</taxon>
        <taxon>Channa</taxon>
    </lineage>
</organism>
<dbReference type="SUPFAM" id="SSF49265">
    <property type="entry name" value="Fibronectin type III"/>
    <property type="match status" value="2"/>
</dbReference>
<dbReference type="FunFam" id="2.60.40.10:FF:000358">
    <property type="entry name" value="Prolactin receptor"/>
    <property type="match status" value="1"/>
</dbReference>
<evidence type="ECO:0000256" key="5">
    <source>
        <dbReference type="ARBA" id="ARBA00022723"/>
    </source>
</evidence>
<dbReference type="Gene3D" id="2.60.40.10">
    <property type="entry name" value="Immunoglobulins"/>
    <property type="match status" value="2"/>
</dbReference>
<dbReference type="Pfam" id="PF00041">
    <property type="entry name" value="fn3"/>
    <property type="match status" value="1"/>
</dbReference>
<dbReference type="PANTHER" id="PTHR23037">
    <property type="entry name" value="CYTOKINE RECEPTOR"/>
    <property type="match status" value="1"/>
</dbReference>
<dbReference type="EMBL" id="KF051404">
    <property type="protein sequence ID" value="AGV74357.1"/>
    <property type="molecule type" value="mRNA"/>
</dbReference>
<keyword evidence="4 15" id="KW-0812">Transmembrane</keyword>
<dbReference type="AlphaFoldDB" id="T2F8C0"/>
<evidence type="ECO:0000313" key="18">
    <source>
        <dbReference type="EMBL" id="AGV74357.1"/>
    </source>
</evidence>
<dbReference type="InterPro" id="IPR015152">
    <property type="entry name" value="Growth/epo_recpt_lig-bind"/>
</dbReference>
<keyword evidence="9 15" id="KW-1133">Transmembrane helix</keyword>
<feature type="chain" id="PRO_5043522983" description="Prolactin receptor" evidence="16">
    <location>
        <begin position="21"/>
        <end position="633"/>
    </location>
</feature>
<dbReference type="CDD" id="cd00063">
    <property type="entry name" value="FN3"/>
    <property type="match status" value="2"/>
</dbReference>
<feature type="compositionally biased region" description="Low complexity" evidence="14">
    <location>
        <begin position="344"/>
        <end position="359"/>
    </location>
</feature>
<evidence type="ECO:0000256" key="1">
    <source>
        <dbReference type="ARBA" id="ARBA00004479"/>
    </source>
</evidence>
<name>T2F8C0_CHASR</name>
<dbReference type="SMART" id="SM00060">
    <property type="entry name" value="FN3"/>
    <property type="match status" value="2"/>
</dbReference>
<dbReference type="GO" id="GO:0009897">
    <property type="term" value="C:external side of plasma membrane"/>
    <property type="evidence" value="ECO:0007669"/>
    <property type="project" value="TreeGrafter"/>
</dbReference>
<reference evidence="18" key="1">
    <citation type="submission" date="2013-05" db="EMBL/GenBank/DDBJ databases">
        <title>Cloning of snakehead fish in prolactin receptor mRNA, expression during in hyperosmotic condition.</title>
        <authorList>
            <person name="Nakkrasae L.-I."/>
        </authorList>
    </citation>
    <scope>NUCLEOTIDE SEQUENCE</scope>
</reference>
<dbReference type="PANTHER" id="PTHR23037:SF46">
    <property type="entry name" value="INTERLEUKIN 5 RECEPTOR SUBUNIT ALPHA"/>
    <property type="match status" value="1"/>
</dbReference>
<keyword evidence="12 18" id="KW-0675">Receptor</keyword>
<keyword evidence="5" id="KW-0479">Metal-binding</keyword>
<proteinExistence type="evidence at transcript level"/>
<keyword evidence="7" id="KW-0677">Repeat</keyword>
<dbReference type="Pfam" id="PF09067">
    <property type="entry name" value="EpoR_lig-bind"/>
    <property type="match status" value="1"/>
</dbReference>
<dbReference type="FunFam" id="2.60.40.10:FF:000287">
    <property type="entry name" value="Prolactin receptor"/>
    <property type="match status" value="1"/>
</dbReference>
<evidence type="ECO:0000256" key="15">
    <source>
        <dbReference type="SAM" id="Phobius"/>
    </source>
</evidence>
<evidence type="ECO:0000256" key="3">
    <source>
        <dbReference type="ARBA" id="ARBA00019818"/>
    </source>
</evidence>
<feature type="domain" description="Fibronectin type-III" evidence="17">
    <location>
        <begin position="129"/>
        <end position="228"/>
    </location>
</feature>
<evidence type="ECO:0000256" key="14">
    <source>
        <dbReference type="SAM" id="MobiDB-lite"/>
    </source>
</evidence>
<feature type="compositionally biased region" description="Basic and acidic residues" evidence="14">
    <location>
        <begin position="360"/>
        <end position="371"/>
    </location>
</feature>
<dbReference type="InterPro" id="IPR003961">
    <property type="entry name" value="FN3_dom"/>
</dbReference>
<accession>T2F8C0</accession>
<protein>
    <recommendedName>
        <fullName evidence="3">Prolactin receptor</fullName>
    </recommendedName>
</protein>
<evidence type="ECO:0000256" key="8">
    <source>
        <dbReference type="ARBA" id="ARBA00022833"/>
    </source>
</evidence>
<dbReference type="InterPro" id="IPR013783">
    <property type="entry name" value="Ig-like_fold"/>
</dbReference>
<keyword evidence="13" id="KW-0325">Glycoprotein</keyword>
<keyword evidence="8" id="KW-0862">Zinc</keyword>
<evidence type="ECO:0000259" key="17">
    <source>
        <dbReference type="PROSITE" id="PS50853"/>
    </source>
</evidence>
<dbReference type="SMR" id="T2F8C0"/>
<evidence type="ECO:0000256" key="6">
    <source>
        <dbReference type="ARBA" id="ARBA00022729"/>
    </source>
</evidence>
<evidence type="ECO:0000256" key="12">
    <source>
        <dbReference type="ARBA" id="ARBA00023170"/>
    </source>
</evidence>